<dbReference type="SUPFAM" id="SSF46689">
    <property type="entry name" value="Homeodomain-like"/>
    <property type="match status" value="1"/>
</dbReference>
<organism evidence="2 3">
    <name type="scientific">Paraburkholderia piptadeniae</name>
    <dbReference type="NCBI Taxonomy" id="1701573"/>
    <lineage>
        <taxon>Bacteria</taxon>
        <taxon>Pseudomonadati</taxon>
        <taxon>Pseudomonadota</taxon>
        <taxon>Betaproteobacteria</taxon>
        <taxon>Burkholderiales</taxon>
        <taxon>Burkholderiaceae</taxon>
        <taxon>Paraburkholderia</taxon>
    </lineage>
</organism>
<comment type="caution">
    <text evidence="2">The sequence shown here is derived from an EMBL/GenBank/DDBJ whole genome shotgun (WGS) entry which is preliminary data.</text>
</comment>
<dbReference type="InterPro" id="IPR055247">
    <property type="entry name" value="InsJ-like_HTH"/>
</dbReference>
<evidence type="ECO:0000313" key="2">
    <source>
        <dbReference type="EMBL" id="SIT50757.1"/>
    </source>
</evidence>
<sequence length="666" mass="75409">MSRRKLELQSIDVSDWPTVAFTELDDVSRATFETRQQAVLRYTAGEPVKAIERSTGINRRQLYRWLERAQTPHPDGRPFGFRALIRYLRIADYERVRDVQVRGEHGSRGTAGALTQLFERYPELTGWLLLQVKQRRVLLEQRHTDGQLRTRLRGLQSMHDEFLRRCRSLGLTAADYPFNTADHAVRSLSRRLKAELLRTFGTAARSAGASHLKGLPRLDGADAPAAVRPYQVVEFDGHRLDIRLKVVVRDPLGFAHEFEIERVWLLVIIDVCTRAVLGYHIAFREYSRYDVVKTIENALEPHRARLFTIAGLEYGPQDGFPSGRLPELGYVTWEWIKLDNAKANLARETLNSLCEFVGCVADAGPKYSPDERPYIERFFGTIASRLSSRLPGYTGAHPRDLRRALADPKGNLRLYVSLDELSELVEYSISRYNGTPHAGLNNATPLEAMEYFVRGKQTLVRWLAHARRQTLCLMQSARRCRVRAYLSQGVRPHINLHGVRYTSRLLAAGTHLIGEYLLVYMNADDLRSVRAFVTNGEELGVLEAQGAWGVVPHNLKLRQEILKQSGKRRRHIAAIDPNPIEAYVQQKLTQARKTRKAATDLANVTRILTSAPTVRTPVGPKRRVEVETATTIAAPIPGTQPATDIDFAPRLSVRPRKLSIGTGQVF</sequence>
<dbReference type="PROSITE" id="PS50994">
    <property type="entry name" value="INTEGRASE"/>
    <property type="match status" value="1"/>
</dbReference>
<dbReference type="GO" id="GO:0003676">
    <property type="term" value="F:nucleic acid binding"/>
    <property type="evidence" value="ECO:0007669"/>
    <property type="project" value="InterPro"/>
</dbReference>
<dbReference type="AlphaFoldDB" id="A0A1N7STE5"/>
<dbReference type="InterPro" id="IPR012337">
    <property type="entry name" value="RNaseH-like_sf"/>
</dbReference>
<keyword evidence="3" id="KW-1185">Reference proteome</keyword>
<gene>
    <name evidence="2" type="ORF">BN2476_940002</name>
</gene>
<dbReference type="InterPro" id="IPR036397">
    <property type="entry name" value="RNaseH_sf"/>
</dbReference>
<dbReference type="GO" id="GO:0015074">
    <property type="term" value="P:DNA integration"/>
    <property type="evidence" value="ECO:0007669"/>
    <property type="project" value="InterPro"/>
</dbReference>
<dbReference type="SUPFAM" id="SSF53098">
    <property type="entry name" value="Ribonuclease H-like"/>
    <property type="match status" value="1"/>
</dbReference>
<dbReference type="RefSeq" id="WP_087739386.1">
    <property type="nucleotide sequence ID" value="NZ_CYGY02000094.1"/>
</dbReference>
<evidence type="ECO:0000259" key="1">
    <source>
        <dbReference type="PROSITE" id="PS50994"/>
    </source>
</evidence>
<dbReference type="Gene3D" id="3.30.420.10">
    <property type="entry name" value="Ribonuclease H-like superfamily/Ribonuclease H"/>
    <property type="match status" value="1"/>
</dbReference>
<dbReference type="InterPro" id="IPR009057">
    <property type="entry name" value="Homeodomain-like_sf"/>
</dbReference>
<dbReference type="OrthoDB" id="8736397at2"/>
<evidence type="ECO:0000313" key="3">
    <source>
        <dbReference type="Proteomes" id="UP000195569"/>
    </source>
</evidence>
<name>A0A1N7STE5_9BURK</name>
<dbReference type="Pfam" id="PF13518">
    <property type="entry name" value="HTH_28"/>
    <property type="match status" value="1"/>
</dbReference>
<proteinExistence type="predicted"/>
<dbReference type="InterPro" id="IPR001584">
    <property type="entry name" value="Integrase_cat-core"/>
</dbReference>
<reference evidence="2" key="1">
    <citation type="submission" date="2016-12" db="EMBL/GenBank/DDBJ databases">
        <authorList>
            <person name="Moulin L."/>
        </authorList>
    </citation>
    <scope>NUCLEOTIDE SEQUENCE [LARGE SCALE GENOMIC DNA]</scope>
    <source>
        <strain evidence="2">STM 7183</strain>
    </source>
</reference>
<accession>A0A1N7STE5</accession>
<feature type="domain" description="Integrase catalytic" evidence="1">
    <location>
        <begin position="225"/>
        <end position="453"/>
    </location>
</feature>
<protein>
    <submittedName>
        <fullName evidence="2">Integrase catalytic region</fullName>
    </submittedName>
</protein>
<dbReference type="Proteomes" id="UP000195569">
    <property type="component" value="Unassembled WGS sequence"/>
</dbReference>
<dbReference type="EMBL" id="CYGY02000094">
    <property type="protein sequence ID" value="SIT50757.1"/>
    <property type="molecule type" value="Genomic_DNA"/>
</dbReference>